<sequence length="305" mass="33548">MDTSFDDELDEDCDEEHDIRADVIRDTNQMLSAVLPDPFGLKYLGEPSWPDTGLAVMAYWLALAPSLRSVGATTVSFDVFAIQPLAPYIETLVNHPSLAAKRGAITLTTAIMHHPNPLALIDASVEASPTEKVCGLDTFARHIAKQWGGPCESYCIFLTRPFHATSLAASSLHAKLVPFLTTMLRARPDQEFVRHSDAIASALSLLRFLLLRDKATRVLDLSSLQPLLQGQWRRLKHLAATQASLEKSRRELKPSPPPSGHVLTMTFDTTSDGPEDAADASSIEFDLMRLYIMDAAFEAAMDAFL</sequence>
<keyword evidence="3" id="KW-1185">Reference proteome</keyword>
<name>A0A3R7D2D1_9STRA</name>
<feature type="region of interest" description="Disordered" evidence="1">
    <location>
        <begin position="246"/>
        <end position="278"/>
    </location>
</feature>
<dbReference type="AlphaFoldDB" id="A0A3R7D2D1"/>
<evidence type="ECO:0000313" key="3">
    <source>
        <dbReference type="Proteomes" id="UP000285060"/>
    </source>
</evidence>
<dbReference type="EMBL" id="QUSY01000230">
    <property type="protein sequence ID" value="RHY31240.1"/>
    <property type="molecule type" value="Genomic_DNA"/>
</dbReference>
<accession>A0A3R7D2D1</accession>
<proteinExistence type="predicted"/>
<dbReference type="Proteomes" id="UP000285060">
    <property type="component" value="Unassembled WGS sequence"/>
</dbReference>
<dbReference type="VEuPathDB" id="FungiDB:H310_10991"/>
<protein>
    <submittedName>
        <fullName evidence="2">Uncharacterized protein</fullName>
    </submittedName>
</protein>
<evidence type="ECO:0000313" key="2">
    <source>
        <dbReference type="EMBL" id="RHY31240.1"/>
    </source>
</evidence>
<organism evidence="2 3">
    <name type="scientific">Aphanomyces invadans</name>
    <dbReference type="NCBI Taxonomy" id="157072"/>
    <lineage>
        <taxon>Eukaryota</taxon>
        <taxon>Sar</taxon>
        <taxon>Stramenopiles</taxon>
        <taxon>Oomycota</taxon>
        <taxon>Saprolegniomycetes</taxon>
        <taxon>Saprolegniales</taxon>
        <taxon>Verrucalvaceae</taxon>
        <taxon>Aphanomyces</taxon>
    </lineage>
</organism>
<comment type="caution">
    <text evidence="2">The sequence shown here is derived from an EMBL/GenBank/DDBJ whole genome shotgun (WGS) entry which is preliminary data.</text>
</comment>
<evidence type="ECO:0000256" key="1">
    <source>
        <dbReference type="SAM" id="MobiDB-lite"/>
    </source>
</evidence>
<reference evidence="2 3" key="1">
    <citation type="submission" date="2018-08" db="EMBL/GenBank/DDBJ databases">
        <title>Aphanomyces genome sequencing and annotation.</title>
        <authorList>
            <person name="Minardi D."/>
            <person name="Oidtmann B."/>
            <person name="Van Der Giezen M."/>
            <person name="Studholme D.J."/>
        </authorList>
    </citation>
    <scope>NUCLEOTIDE SEQUENCE [LARGE SCALE GENOMIC DNA]</scope>
    <source>
        <strain evidence="2 3">NJM0002</strain>
    </source>
</reference>
<gene>
    <name evidence="2" type="ORF">DYB32_003661</name>
</gene>